<comment type="caution">
    <text evidence="2">The sequence shown here is derived from an EMBL/GenBank/DDBJ whole genome shotgun (WGS) entry which is preliminary data.</text>
</comment>
<keyword evidence="1" id="KW-0812">Transmembrane</keyword>
<dbReference type="EMBL" id="JACCKB010000418">
    <property type="protein sequence ID" value="NYZ70328.1"/>
    <property type="molecule type" value="Genomic_DNA"/>
</dbReference>
<keyword evidence="3" id="KW-1185">Reference proteome</keyword>
<protein>
    <submittedName>
        <fullName evidence="2">Uncharacterized protein</fullName>
    </submittedName>
</protein>
<evidence type="ECO:0000313" key="3">
    <source>
        <dbReference type="Proteomes" id="UP000569732"/>
    </source>
</evidence>
<dbReference type="Proteomes" id="UP000569732">
    <property type="component" value="Unassembled WGS sequence"/>
</dbReference>
<accession>A0A853IIK0</accession>
<name>A0A853IIK0_9GAMM</name>
<dbReference type="RefSeq" id="WP_180572199.1">
    <property type="nucleotide sequence ID" value="NZ_JACCKB010000418.1"/>
</dbReference>
<proteinExistence type="predicted"/>
<feature type="transmembrane region" description="Helical" evidence="1">
    <location>
        <begin position="6"/>
        <end position="28"/>
    </location>
</feature>
<evidence type="ECO:0000313" key="2">
    <source>
        <dbReference type="EMBL" id="NYZ70328.1"/>
    </source>
</evidence>
<evidence type="ECO:0000256" key="1">
    <source>
        <dbReference type="SAM" id="Phobius"/>
    </source>
</evidence>
<dbReference type="AlphaFoldDB" id="A0A853IIK0"/>
<reference evidence="2 3" key="1">
    <citation type="submission" date="2020-07" db="EMBL/GenBank/DDBJ databases">
        <title>Endozoicomonas sp. nov., isolated from sediment.</title>
        <authorList>
            <person name="Gu T."/>
        </authorList>
    </citation>
    <scope>NUCLEOTIDE SEQUENCE [LARGE SCALE GENOMIC DNA]</scope>
    <source>
        <strain evidence="2 3">SM1973</strain>
    </source>
</reference>
<sequence length="55" mass="6373">MELTISFFIILAATFIGTALPALGLLIYCNHQRSKYSQDYLKRKGKLYSYEESHE</sequence>
<gene>
    <name evidence="2" type="ORF">H0A36_30415</name>
</gene>
<organism evidence="2 3">
    <name type="scientific">Spartinivicinus marinus</name>
    <dbReference type="NCBI Taxonomy" id="2994442"/>
    <lineage>
        <taxon>Bacteria</taxon>
        <taxon>Pseudomonadati</taxon>
        <taxon>Pseudomonadota</taxon>
        <taxon>Gammaproteobacteria</taxon>
        <taxon>Oceanospirillales</taxon>
        <taxon>Zooshikellaceae</taxon>
        <taxon>Spartinivicinus</taxon>
    </lineage>
</organism>
<keyword evidence="1" id="KW-0472">Membrane</keyword>
<keyword evidence="1" id="KW-1133">Transmembrane helix</keyword>